<evidence type="ECO:0000313" key="5">
    <source>
        <dbReference type="EMBL" id="KXZ53316.1"/>
    </source>
</evidence>
<accession>A0A150GTW3</accession>
<dbReference type="SUPFAM" id="SSF53335">
    <property type="entry name" value="S-adenosyl-L-methionine-dependent methyltransferases"/>
    <property type="match status" value="1"/>
</dbReference>
<dbReference type="EMBL" id="LSYV01000008">
    <property type="protein sequence ID" value="KXZ53316.1"/>
    <property type="molecule type" value="Genomic_DNA"/>
</dbReference>
<dbReference type="Pfam" id="PF05724">
    <property type="entry name" value="TPMT"/>
    <property type="match status" value="1"/>
</dbReference>
<keyword evidence="3" id="KW-0949">S-adenosyl-L-methionine</keyword>
<dbReference type="InterPro" id="IPR008854">
    <property type="entry name" value="TPMT"/>
</dbReference>
<evidence type="ECO:0000256" key="2">
    <source>
        <dbReference type="ARBA" id="ARBA00022679"/>
    </source>
</evidence>
<dbReference type="PANTHER" id="PTHR10259">
    <property type="entry name" value="THIOPURINE S-METHYLTRANSFERASE"/>
    <property type="match status" value="1"/>
</dbReference>
<name>A0A150GTW3_GONPE</name>
<sequence>MGFSVVGVELVGAACCLAAQRLAEATGHPARVAHVPDPSVENAAEARVDAEARADVEPPPRALILQGDLFAARLPPASFDLVYDCQGLHAIPPPMRPPYTRVLYGALRPGGLALVLVGRAEPDAGNGDGVPVSLPTSDSDRSFRSAGADGYAAGPRDTALTAPEEAKGDGPGAGLERRAGGGGQSGDGSKAPRKGPSLMTRAELAGLFAEPEWETVSCRPSRFDLTPAYAAMPQPPPAWCVLARKR</sequence>
<feature type="region of interest" description="Disordered" evidence="4">
    <location>
        <begin position="122"/>
        <end position="196"/>
    </location>
</feature>
<reference evidence="6" key="1">
    <citation type="journal article" date="2016" name="Nat. Commun.">
        <title>The Gonium pectorale genome demonstrates co-option of cell cycle regulation during the evolution of multicellularity.</title>
        <authorList>
            <person name="Hanschen E.R."/>
            <person name="Marriage T.N."/>
            <person name="Ferris P.J."/>
            <person name="Hamaji T."/>
            <person name="Toyoda A."/>
            <person name="Fujiyama A."/>
            <person name="Neme R."/>
            <person name="Noguchi H."/>
            <person name="Minakuchi Y."/>
            <person name="Suzuki M."/>
            <person name="Kawai-Toyooka H."/>
            <person name="Smith D.R."/>
            <person name="Sparks H."/>
            <person name="Anderson J."/>
            <person name="Bakaric R."/>
            <person name="Luria V."/>
            <person name="Karger A."/>
            <person name="Kirschner M.W."/>
            <person name="Durand P.M."/>
            <person name="Michod R.E."/>
            <person name="Nozaki H."/>
            <person name="Olson B.J."/>
        </authorList>
    </citation>
    <scope>NUCLEOTIDE SEQUENCE [LARGE SCALE GENOMIC DNA]</scope>
    <source>
        <strain evidence="6">NIES-2863</strain>
    </source>
</reference>
<protein>
    <recommendedName>
        <fullName evidence="7">Methyltransferase type 11 domain-containing protein</fullName>
    </recommendedName>
</protein>
<organism evidence="5 6">
    <name type="scientific">Gonium pectorale</name>
    <name type="common">Green alga</name>
    <dbReference type="NCBI Taxonomy" id="33097"/>
    <lineage>
        <taxon>Eukaryota</taxon>
        <taxon>Viridiplantae</taxon>
        <taxon>Chlorophyta</taxon>
        <taxon>core chlorophytes</taxon>
        <taxon>Chlorophyceae</taxon>
        <taxon>CS clade</taxon>
        <taxon>Chlamydomonadales</taxon>
        <taxon>Volvocaceae</taxon>
        <taxon>Gonium</taxon>
    </lineage>
</organism>
<evidence type="ECO:0008006" key="7">
    <source>
        <dbReference type="Google" id="ProtNLM"/>
    </source>
</evidence>
<evidence type="ECO:0000256" key="3">
    <source>
        <dbReference type="ARBA" id="ARBA00022691"/>
    </source>
</evidence>
<comment type="caution">
    <text evidence="5">The sequence shown here is derived from an EMBL/GenBank/DDBJ whole genome shotgun (WGS) entry which is preliminary data.</text>
</comment>
<dbReference type="PANTHER" id="PTHR10259:SF11">
    <property type="entry name" value="THIOPURINE S-METHYLTRANSFERASE"/>
    <property type="match status" value="1"/>
</dbReference>
<keyword evidence="1" id="KW-0489">Methyltransferase</keyword>
<keyword evidence="2" id="KW-0808">Transferase</keyword>
<dbReference type="GO" id="GO:0008119">
    <property type="term" value="F:thiopurine S-methyltransferase activity"/>
    <property type="evidence" value="ECO:0007669"/>
    <property type="project" value="TreeGrafter"/>
</dbReference>
<dbReference type="OrthoDB" id="540453at2759"/>
<dbReference type="Gene3D" id="3.40.50.150">
    <property type="entry name" value="Vaccinia Virus protein VP39"/>
    <property type="match status" value="1"/>
</dbReference>
<gene>
    <name evidence="5" type="ORF">GPECTOR_7g1210</name>
</gene>
<dbReference type="GO" id="GO:0032259">
    <property type="term" value="P:methylation"/>
    <property type="evidence" value="ECO:0007669"/>
    <property type="project" value="UniProtKB-KW"/>
</dbReference>
<evidence type="ECO:0000256" key="1">
    <source>
        <dbReference type="ARBA" id="ARBA00022603"/>
    </source>
</evidence>
<evidence type="ECO:0000256" key="4">
    <source>
        <dbReference type="SAM" id="MobiDB-lite"/>
    </source>
</evidence>
<dbReference type="Proteomes" id="UP000075714">
    <property type="component" value="Unassembled WGS sequence"/>
</dbReference>
<dbReference type="InterPro" id="IPR029063">
    <property type="entry name" value="SAM-dependent_MTases_sf"/>
</dbReference>
<keyword evidence="6" id="KW-1185">Reference proteome</keyword>
<dbReference type="AlphaFoldDB" id="A0A150GTW3"/>
<proteinExistence type="predicted"/>
<evidence type="ECO:0000313" key="6">
    <source>
        <dbReference type="Proteomes" id="UP000075714"/>
    </source>
</evidence>